<dbReference type="EMBL" id="JACHGT010000004">
    <property type="protein sequence ID" value="MBB6034454.1"/>
    <property type="molecule type" value="Genomic_DNA"/>
</dbReference>
<comment type="caution">
    <text evidence="5">The sequence shown here is derived from an EMBL/GenBank/DDBJ whole genome shotgun (WGS) entry which is preliminary data.</text>
</comment>
<dbReference type="AlphaFoldDB" id="A0A841FF38"/>
<evidence type="ECO:0000313" key="6">
    <source>
        <dbReference type="Proteomes" id="UP000548476"/>
    </source>
</evidence>
<evidence type="ECO:0000256" key="1">
    <source>
        <dbReference type="ARBA" id="ARBA00022679"/>
    </source>
</evidence>
<dbReference type="SUPFAM" id="SSF55729">
    <property type="entry name" value="Acyl-CoA N-acyltransferases (Nat)"/>
    <property type="match status" value="1"/>
</dbReference>
<feature type="domain" description="N-acetyltransferase" evidence="4">
    <location>
        <begin position="5"/>
        <end position="165"/>
    </location>
</feature>
<evidence type="ECO:0000256" key="2">
    <source>
        <dbReference type="ARBA" id="ARBA00023315"/>
    </source>
</evidence>
<dbReference type="GO" id="GO:0008999">
    <property type="term" value="F:protein-N-terminal-alanine acetyltransferase activity"/>
    <property type="evidence" value="ECO:0007669"/>
    <property type="project" value="TreeGrafter"/>
</dbReference>
<accession>A0A841FF38</accession>
<gene>
    <name evidence="5" type="ORF">HNR73_002304</name>
</gene>
<proteinExistence type="inferred from homology"/>
<protein>
    <submittedName>
        <fullName evidence="5">RimJ/RimL family protein N-acetyltransferase</fullName>
    </submittedName>
</protein>
<evidence type="ECO:0000313" key="5">
    <source>
        <dbReference type="EMBL" id="MBB6034454.1"/>
    </source>
</evidence>
<dbReference type="CDD" id="cd04301">
    <property type="entry name" value="NAT_SF"/>
    <property type="match status" value="1"/>
</dbReference>
<dbReference type="GO" id="GO:0005737">
    <property type="term" value="C:cytoplasm"/>
    <property type="evidence" value="ECO:0007669"/>
    <property type="project" value="TreeGrafter"/>
</dbReference>
<evidence type="ECO:0000259" key="4">
    <source>
        <dbReference type="PROSITE" id="PS51186"/>
    </source>
</evidence>
<dbReference type="PROSITE" id="PS51186">
    <property type="entry name" value="GNAT"/>
    <property type="match status" value="1"/>
</dbReference>
<dbReference type="PANTHER" id="PTHR43792:SF8">
    <property type="entry name" value="[RIBOSOMAL PROTEIN US5]-ALANINE N-ACETYLTRANSFERASE"/>
    <property type="match status" value="1"/>
</dbReference>
<sequence>MPAKVELRPYAEGDFWLLERNNAPEMTDHLGGPETPEKLAQRHERYLKLDPAGAGMFVVLAEGEPAGLIGFWEKEWQGAEVFETGWGILPEMQGRGLATAAAVAVAERARAVGTRRYLHAYPSIDHPASNAICRKAGFDFLAAVDFEYPKGNPIRCNDWRLDLRA</sequence>
<keyword evidence="1 5" id="KW-0808">Transferase</keyword>
<evidence type="ECO:0000256" key="3">
    <source>
        <dbReference type="ARBA" id="ARBA00038502"/>
    </source>
</evidence>
<dbReference type="InterPro" id="IPR051531">
    <property type="entry name" value="N-acetyltransferase"/>
</dbReference>
<dbReference type="InterPro" id="IPR000182">
    <property type="entry name" value="GNAT_dom"/>
</dbReference>
<keyword evidence="2" id="KW-0012">Acyltransferase</keyword>
<dbReference type="PANTHER" id="PTHR43792">
    <property type="entry name" value="GNAT FAMILY, PUTATIVE (AFU_ORTHOLOGUE AFUA_3G00765)-RELATED-RELATED"/>
    <property type="match status" value="1"/>
</dbReference>
<dbReference type="Pfam" id="PF13302">
    <property type="entry name" value="Acetyltransf_3"/>
    <property type="match status" value="1"/>
</dbReference>
<dbReference type="RefSeq" id="WP_184787305.1">
    <property type="nucleotide sequence ID" value="NZ_BONT01000087.1"/>
</dbReference>
<keyword evidence="6" id="KW-1185">Reference proteome</keyword>
<name>A0A841FF38_9ACTN</name>
<dbReference type="Gene3D" id="3.40.630.30">
    <property type="match status" value="1"/>
</dbReference>
<organism evidence="5 6">
    <name type="scientific">Phytomonospora endophytica</name>
    <dbReference type="NCBI Taxonomy" id="714109"/>
    <lineage>
        <taxon>Bacteria</taxon>
        <taxon>Bacillati</taxon>
        <taxon>Actinomycetota</taxon>
        <taxon>Actinomycetes</taxon>
        <taxon>Micromonosporales</taxon>
        <taxon>Micromonosporaceae</taxon>
        <taxon>Phytomonospora</taxon>
    </lineage>
</organism>
<dbReference type="InterPro" id="IPR016181">
    <property type="entry name" value="Acyl_CoA_acyltransferase"/>
</dbReference>
<reference evidence="5 6" key="1">
    <citation type="submission" date="2020-08" db="EMBL/GenBank/DDBJ databases">
        <title>Genomic Encyclopedia of Type Strains, Phase IV (KMG-IV): sequencing the most valuable type-strain genomes for metagenomic binning, comparative biology and taxonomic classification.</title>
        <authorList>
            <person name="Goeker M."/>
        </authorList>
    </citation>
    <scope>NUCLEOTIDE SEQUENCE [LARGE SCALE GENOMIC DNA]</scope>
    <source>
        <strain evidence="5 6">YIM 65646</strain>
    </source>
</reference>
<comment type="similarity">
    <text evidence="3">Belongs to the acetyltransferase family. RimJ subfamily.</text>
</comment>
<dbReference type="Proteomes" id="UP000548476">
    <property type="component" value="Unassembled WGS sequence"/>
</dbReference>